<dbReference type="Proteomes" id="UP000515135">
    <property type="component" value="Unplaced"/>
</dbReference>
<dbReference type="GO" id="GO:0042277">
    <property type="term" value="F:peptide binding"/>
    <property type="evidence" value="ECO:0007669"/>
    <property type="project" value="TreeGrafter"/>
</dbReference>
<dbReference type="RefSeq" id="XP_019625506.1">
    <property type="nucleotide sequence ID" value="XM_019769947.1"/>
</dbReference>
<dbReference type="Pfam" id="PF00001">
    <property type="entry name" value="7tm_1"/>
    <property type="match status" value="1"/>
</dbReference>
<comment type="subcellular location">
    <subcellularLocation>
        <location evidence="1">Cell membrane</location>
        <topology evidence="1">Multi-pass membrane protein</topology>
    </subcellularLocation>
</comment>
<dbReference type="PROSITE" id="PS00237">
    <property type="entry name" value="G_PROTEIN_RECEP_F1_1"/>
    <property type="match status" value="1"/>
</dbReference>
<gene>
    <name evidence="11" type="primary">LOC109470859</name>
</gene>
<evidence type="ECO:0000313" key="10">
    <source>
        <dbReference type="Proteomes" id="UP000515135"/>
    </source>
</evidence>
<dbReference type="PRINTS" id="PR00237">
    <property type="entry name" value="GPCRRHODOPSN"/>
</dbReference>
<dbReference type="GO" id="GO:0004930">
    <property type="term" value="F:G protein-coupled receptor activity"/>
    <property type="evidence" value="ECO:0007669"/>
    <property type="project" value="UniProtKB-KW"/>
</dbReference>
<protein>
    <submittedName>
        <fullName evidence="11">Cardioacceleratory peptide receptor-like</fullName>
    </submittedName>
</protein>
<dbReference type="FunFam" id="1.20.1070.10:FF:000697">
    <property type="entry name" value="Uncharacterized protein"/>
    <property type="match status" value="1"/>
</dbReference>
<keyword evidence="10" id="KW-1185">Reference proteome</keyword>
<dbReference type="InterPro" id="IPR017452">
    <property type="entry name" value="GPCR_Rhodpsn_7TM"/>
</dbReference>
<dbReference type="CDD" id="cd14986">
    <property type="entry name" value="7tmA_Vasopressin-like"/>
    <property type="match status" value="1"/>
</dbReference>
<organism evidence="10 11">
    <name type="scientific">Branchiostoma belcheri</name>
    <name type="common">Amphioxus</name>
    <dbReference type="NCBI Taxonomy" id="7741"/>
    <lineage>
        <taxon>Eukaryota</taxon>
        <taxon>Metazoa</taxon>
        <taxon>Chordata</taxon>
        <taxon>Cephalochordata</taxon>
        <taxon>Leptocardii</taxon>
        <taxon>Amphioxiformes</taxon>
        <taxon>Branchiostomatidae</taxon>
        <taxon>Branchiostoma</taxon>
    </lineage>
</organism>
<sequence>MEDFNQSMPSGMRNAVHTGVNMTVPQGFVWTAPVIQRVITIGIIMFLTLVGNGTIIAVLTQKRRFSRVNIFLLNLAIGDLCVCVVTMTTEILFVAFDQWVLGAVLCKMIVYGQIVTLASATFILTAMSIDRYMAITNPLQMSTKHRTLAHRMVALAWIAAFMLAIPQLLIFVQKEVRKENGETAYACQSKGYTAEWQRKVYVTWLAFYVMVAPGVIITYCYIRIVLTLGREGSDSIDTQSALRRSDNEKIMKAKVKTIRMTLCIVIGFLATWTPYFVVTLYDVYAGQGLPEVAYVVAETMALFNSALNPIIYGFFSLNFSEIFYKICCRCRQGPEDYRVRKGFIQTFRTEVPDHGMYKMKSLRRRPTHPNANGDVADDCKNT</sequence>
<evidence type="ECO:0000256" key="5">
    <source>
        <dbReference type="ARBA" id="ARBA00023136"/>
    </source>
</evidence>
<feature type="domain" description="G-protein coupled receptors family 1 profile" evidence="9">
    <location>
        <begin position="51"/>
        <end position="312"/>
    </location>
</feature>
<dbReference type="GO" id="GO:0032870">
    <property type="term" value="P:cellular response to hormone stimulus"/>
    <property type="evidence" value="ECO:0007669"/>
    <property type="project" value="TreeGrafter"/>
</dbReference>
<evidence type="ECO:0000259" key="9">
    <source>
        <dbReference type="PROSITE" id="PS50262"/>
    </source>
</evidence>
<comment type="similarity">
    <text evidence="7">Belongs to the G-protein coupled receptor 1 family.</text>
</comment>
<keyword evidence="2" id="KW-1003">Cell membrane</keyword>
<feature type="transmembrane region" description="Helical" evidence="8">
    <location>
        <begin position="38"/>
        <end position="59"/>
    </location>
</feature>
<name>A0A6P4Z794_BRABE</name>
<keyword evidence="7" id="KW-0807">Transducer</keyword>
<keyword evidence="4 8" id="KW-1133">Transmembrane helix</keyword>
<dbReference type="PROSITE" id="PS50262">
    <property type="entry name" value="G_PROTEIN_RECEP_F1_2"/>
    <property type="match status" value="1"/>
</dbReference>
<proteinExistence type="inferred from homology"/>
<evidence type="ECO:0000256" key="8">
    <source>
        <dbReference type="SAM" id="Phobius"/>
    </source>
</evidence>
<accession>A0A6P4Z794</accession>
<evidence type="ECO:0000313" key="11">
    <source>
        <dbReference type="RefSeq" id="XP_019625506.1"/>
    </source>
</evidence>
<dbReference type="PANTHER" id="PTHR24241">
    <property type="entry name" value="NEUROPEPTIDE RECEPTOR-RELATED G-PROTEIN COUPLED RECEPTOR"/>
    <property type="match status" value="1"/>
</dbReference>
<dbReference type="KEGG" id="bbel:109470859"/>
<evidence type="ECO:0000256" key="4">
    <source>
        <dbReference type="ARBA" id="ARBA00022989"/>
    </source>
</evidence>
<keyword evidence="7" id="KW-0297">G-protein coupled receptor</keyword>
<evidence type="ECO:0000256" key="7">
    <source>
        <dbReference type="RuleBase" id="RU000688"/>
    </source>
</evidence>
<feature type="transmembrane region" description="Helical" evidence="8">
    <location>
        <begin position="71"/>
        <end position="96"/>
    </location>
</feature>
<dbReference type="OrthoDB" id="5987909at2759"/>
<evidence type="ECO:0000256" key="1">
    <source>
        <dbReference type="ARBA" id="ARBA00004651"/>
    </source>
</evidence>
<dbReference type="PANTHER" id="PTHR24241:SF117">
    <property type="entry name" value="G-PROTEIN COUPLED RECEPTORS FAMILY 1 PROFILE DOMAIN-CONTAINING PROTEIN"/>
    <property type="match status" value="1"/>
</dbReference>
<keyword evidence="6 7" id="KW-0675">Receptor</keyword>
<feature type="transmembrane region" description="Helical" evidence="8">
    <location>
        <begin position="108"/>
        <end position="127"/>
    </location>
</feature>
<reference evidence="11" key="1">
    <citation type="submission" date="2025-08" db="UniProtKB">
        <authorList>
            <consortium name="RefSeq"/>
        </authorList>
    </citation>
    <scope>IDENTIFICATION</scope>
    <source>
        <tissue evidence="11">Gonad</tissue>
    </source>
</reference>
<feature type="transmembrane region" description="Helical" evidence="8">
    <location>
        <begin position="260"/>
        <end position="281"/>
    </location>
</feature>
<feature type="transmembrane region" description="Helical" evidence="8">
    <location>
        <begin position="148"/>
        <end position="172"/>
    </location>
</feature>
<dbReference type="Gene3D" id="1.20.1070.10">
    <property type="entry name" value="Rhodopsin 7-helix transmembrane proteins"/>
    <property type="match status" value="1"/>
</dbReference>
<keyword evidence="3 7" id="KW-0812">Transmembrane</keyword>
<dbReference type="GO" id="GO:0005886">
    <property type="term" value="C:plasma membrane"/>
    <property type="evidence" value="ECO:0007669"/>
    <property type="project" value="UniProtKB-SubCell"/>
</dbReference>
<evidence type="ECO:0000256" key="3">
    <source>
        <dbReference type="ARBA" id="ARBA00022692"/>
    </source>
</evidence>
<dbReference type="InterPro" id="IPR000276">
    <property type="entry name" value="GPCR_Rhodpsn"/>
</dbReference>
<dbReference type="AlphaFoldDB" id="A0A6P4Z794"/>
<feature type="transmembrane region" description="Helical" evidence="8">
    <location>
        <begin position="201"/>
        <end position="222"/>
    </location>
</feature>
<dbReference type="GeneID" id="109470859"/>
<evidence type="ECO:0000256" key="2">
    <source>
        <dbReference type="ARBA" id="ARBA00022475"/>
    </source>
</evidence>
<feature type="transmembrane region" description="Helical" evidence="8">
    <location>
        <begin position="293"/>
        <end position="315"/>
    </location>
</feature>
<dbReference type="SUPFAM" id="SSF81321">
    <property type="entry name" value="Family A G protein-coupled receptor-like"/>
    <property type="match status" value="1"/>
</dbReference>
<keyword evidence="5 8" id="KW-0472">Membrane</keyword>
<evidence type="ECO:0000256" key="6">
    <source>
        <dbReference type="ARBA" id="ARBA00023170"/>
    </source>
</evidence>